<sequence>MDAQNPNMNLQDHHDMDPQDSNNFDAHTYNTGTQSNDTNMQGLNPTAQSFDMNTQNFSAGVQDFRMHEQTHHVNMQDPTAMPPSSAAVLGAVFPVRHIACFKDLVGMDQGERLRLDVANHTIQIKSSQPDPTWNFIMSAAIFQTFAPSAFTQAHPVPLVGPEQPESELSVLVLPAGILDFQAVQHIFDWMVRVCRTRKAFALPVPENFFICVELLKVAQFLAIGVAEKRSWGVLARMISNIDLEWQHLHSVMASFAADSKIVKHLVHNVHFRQTQNSLTPSAQHFIMGNRFFSELLGQVAFARKVLVAESMSKTKENRDGNSEQQGYSQPWDGPGQQQPWRKNNCYPTNNNALKGNGKKNALHQHFDHDFSRDPNQPTTPGHPSGHFNAGFNQNLQRTFQQNLQMWDSSPSAHEGGAYDVRALNPGEATASGFIA</sequence>
<feature type="compositionally biased region" description="Polar residues" evidence="1">
    <location>
        <begin position="1"/>
        <end position="10"/>
    </location>
</feature>
<evidence type="ECO:0000313" key="3">
    <source>
        <dbReference type="Proteomes" id="UP001521116"/>
    </source>
</evidence>
<feature type="region of interest" description="Disordered" evidence="1">
    <location>
        <begin position="1"/>
        <end position="39"/>
    </location>
</feature>
<protein>
    <recommendedName>
        <fullName evidence="4">Mating-type protein MAT1-1-1</fullName>
    </recommendedName>
</protein>
<feature type="region of interest" description="Disordered" evidence="1">
    <location>
        <begin position="313"/>
        <end position="390"/>
    </location>
</feature>
<organism evidence="2 3">
    <name type="scientific">Neofusicoccum ribis</name>
    <dbReference type="NCBI Taxonomy" id="45134"/>
    <lineage>
        <taxon>Eukaryota</taxon>
        <taxon>Fungi</taxon>
        <taxon>Dikarya</taxon>
        <taxon>Ascomycota</taxon>
        <taxon>Pezizomycotina</taxon>
        <taxon>Dothideomycetes</taxon>
        <taxon>Dothideomycetes incertae sedis</taxon>
        <taxon>Botryosphaeriales</taxon>
        <taxon>Botryosphaeriaceae</taxon>
        <taxon>Neofusicoccum</taxon>
    </lineage>
</organism>
<reference evidence="2 3" key="1">
    <citation type="submission" date="2024-02" db="EMBL/GenBank/DDBJ databases">
        <title>De novo assembly and annotation of 12 fungi associated with fruit tree decline syndrome in Ontario, Canada.</title>
        <authorList>
            <person name="Sulman M."/>
            <person name="Ellouze W."/>
            <person name="Ilyukhin E."/>
        </authorList>
    </citation>
    <scope>NUCLEOTIDE SEQUENCE [LARGE SCALE GENOMIC DNA]</scope>
    <source>
        <strain evidence="2 3">M1-105</strain>
    </source>
</reference>
<feature type="compositionally biased region" description="Polar residues" evidence="1">
    <location>
        <begin position="19"/>
        <end position="39"/>
    </location>
</feature>
<name>A0ABR3T956_9PEZI</name>
<proteinExistence type="predicted"/>
<evidence type="ECO:0000256" key="1">
    <source>
        <dbReference type="SAM" id="MobiDB-lite"/>
    </source>
</evidence>
<dbReference type="Proteomes" id="UP001521116">
    <property type="component" value="Unassembled WGS sequence"/>
</dbReference>
<feature type="compositionally biased region" description="Low complexity" evidence="1">
    <location>
        <begin position="329"/>
        <end position="340"/>
    </location>
</feature>
<gene>
    <name evidence="2" type="ORF">SLS56_001433</name>
</gene>
<evidence type="ECO:0008006" key="4">
    <source>
        <dbReference type="Google" id="ProtNLM"/>
    </source>
</evidence>
<comment type="caution">
    <text evidence="2">The sequence shown here is derived from an EMBL/GenBank/DDBJ whole genome shotgun (WGS) entry which is preliminary data.</text>
</comment>
<dbReference type="EMBL" id="JAJVDC020000008">
    <property type="protein sequence ID" value="KAL1636081.1"/>
    <property type="molecule type" value="Genomic_DNA"/>
</dbReference>
<keyword evidence="3" id="KW-1185">Reference proteome</keyword>
<evidence type="ECO:0000313" key="2">
    <source>
        <dbReference type="EMBL" id="KAL1636081.1"/>
    </source>
</evidence>
<accession>A0ABR3T956</accession>